<dbReference type="EMBL" id="JAAGUZ010000035">
    <property type="protein sequence ID" value="NEW45665.1"/>
    <property type="molecule type" value="Genomic_DNA"/>
</dbReference>
<evidence type="ECO:0000313" key="3">
    <source>
        <dbReference type="EMBL" id="NEW45665.1"/>
    </source>
</evidence>
<dbReference type="Proteomes" id="UP000468928">
    <property type="component" value="Unassembled WGS sequence"/>
</dbReference>
<dbReference type="AlphaFoldDB" id="A0A6P1D4X4"/>
<evidence type="ECO:0000259" key="2">
    <source>
        <dbReference type="Pfam" id="PF18678"/>
    </source>
</evidence>
<dbReference type="RefSeq" id="WP_163829210.1">
    <property type="nucleotide sequence ID" value="NZ_JAAGUX010000008.1"/>
</dbReference>
<evidence type="ECO:0000313" key="5">
    <source>
        <dbReference type="Proteomes" id="UP000468928"/>
    </source>
</evidence>
<dbReference type="Proteomes" id="UP000470876">
    <property type="component" value="Unassembled WGS sequence"/>
</dbReference>
<gene>
    <name evidence="3" type="ORF">GV789_14575</name>
    <name evidence="4" type="ORF">GV794_06895</name>
</gene>
<feature type="domain" description="Allene oxide cyclase barrel-like" evidence="2">
    <location>
        <begin position="57"/>
        <end position="163"/>
    </location>
</feature>
<dbReference type="Pfam" id="PF18678">
    <property type="entry name" value="AOC_like"/>
    <property type="match status" value="1"/>
</dbReference>
<feature type="chain" id="PRO_5026877686" evidence="1">
    <location>
        <begin position="27"/>
        <end position="167"/>
    </location>
</feature>
<reference evidence="5 6" key="1">
    <citation type="submission" date="2020-01" db="EMBL/GenBank/DDBJ databases">
        <title>Genetics and antimicrobial susceptibilities of Nocardia species isolated from the soil; a comparison with species isolated from humans.</title>
        <authorList>
            <person name="Carrasco G."/>
            <person name="Monzon S."/>
            <person name="Sansegundo M."/>
            <person name="Garcia E."/>
            <person name="Garrido N."/>
            <person name="Medina M.J."/>
            <person name="Villalon P."/>
            <person name="Ramirez-Arocha A.C."/>
            <person name="Jimenez P."/>
            <person name="Cuesta I."/>
            <person name="Valdezate S."/>
        </authorList>
    </citation>
    <scope>NUCLEOTIDE SEQUENCE [LARGE SCALE GENOMIC DNA]</scope>
    <source>
        <strain evidence="3 5">CNM20110639</strain>
        <strain evidence="4 6">CNM20110649</strain>
    </source>
</reference>
<dbReference type="GO" id="GO:0017000">
    <property type="term" value="P:antibiotic biosynthetic process"/>
    <property type="evidence" value="ECO:0007669"/>
    <property type="project" value="InterPro"/>
</dbReference>
<dbReference type="InterPro" id="IPR044859">
    <property type="entry name" value="Allene_oxi_cyc_Dirigent"/>
</dbReference>
<keyword evidence="1" id="KW-0732">Signal</keyword>
<evidence type="ECO:0000256" key="1">
    <source>
        <dbReference type="SAM" id="SignalP"/>
    </source>
</evidence>
<sequence>MLHAHSTRAMVTAAFGVLLVSGGLSACGTDTSETAVLRQRVEIIEAAALTDQLAVLDLDKPGVSLGDMAVYSGDIEQDGRAIGHGGGTCQNIHIEGDEITMQCVLTAQLERGSLTMQAVWVQGASPLDLAITGGTGAYRSATGTARFWEINTPNERMRAEVTLLTQE</sequence>
<dbReference type="SUPFAM" id="SSF141493">
    <property type="entry name" value="Allene oxide cyclase-like"/>
    <property type="match status" value="1"/>
</dbReference>
<name>A0A6P1D4X4_9NOCA</name>
<proteinExistence type="predicted"/>
<evidence type="ECO:0000313" key="4">
    <source>
        <dbReference type="EMBL" id="NEW55382.1"/>
    </source>
</evidence>
<evidence type="ECO:0000313" key="6">
    <source>
        <dbReference type="Proteomes" id="UP000470876"/>
    </source>
</evidence>
<dbReference type="GO" id="GO:0009695">
    <property type="term" value="P:jasmonic acid biosynthetic process"/>
    <property type="evidence" value="ECO:0007669"/>
    <property type="project" value="InterPro"/>
</dbReference>
<accession>A0A6P1D4X4</accession>
<dbReference type="Gene3D" id="2.40.480.10">
    <property type="entry name" value="Allene oxide cyclase-like"/>
    <property type="match status" value="1"/>
</dbReference>
<comment type="caution">
    <text evidence="3">The sequence shown here is derived from an EMBL/GenBank/DDBJ whole genome shotgun (WGS) entry which is preliminary data.</text>
</comment>
<feature type="signal peptide" evidence="1">
    <location>
        <begin position="1"/>
        <end position="26"/>
    </location>
</feature>
<protein>
    <submittedName>
        <fullName evidence="3">Dirigent protein</fullName>
    </submittedName>
</protein>
<dbReference type="InterPro" id="IPR034871">
    <property type="entry name" value="Allene_oxi_cyc_sf"/>
</dbReference>
<organism evidence="3 5">
    <name type="scientific">Nocardia cyriacigeorgica</name>
    <dbReference type="NCBI Taxonomy" id="135487"/>
    <lineage>
        <taxon>Bacteria</taxon>
        <taxon>Bacillati</taxon>
        <taxon>Actinomycetota</taxon>
        <taxon>Actinomycetes</taxon>
        <taxon>Mycobacteriales</taxon>
        <taxon>Nocardiaceae</taxon>
        <taxon>Nocardia</taxon>
    </lineage>
</organism>
<keyword evidence="6" id="KW-1185">Reference proteome</keyword>
<dbReference type="InterPro" id="IPR041013">
    <property type="entry name" value="AOC-like"/>
</dbReference>
<dbReference type="EMBL" id="JAAGUX010000008">
    <property type="protein sequence ID" value="NEW55382.1"/>
    <property type="molecule type" value="Genomic_DNA"/>
</dbReference>
<dbReference type="GO" id="GO:0046423">
    <property type="term" value="F:allene-oxide cyclase activity"/>
    <property type="evidence" value="ECO:0007669"/>
    <property type="project" value="InterPro"/>
</dbReference>